<dbReference type="EMBL" id="CP139781">
    <property type="protein sequence ID" value="WRQ86294.1"/>
    <property type="molecule type" value="Genomic_DNA"/>
</dbReference>
<organism evidence="2 3">
    <name type="scientific">Actomonas aquatica</name>
    <dbReference type="NCBI Taxonomy" id="2866162"/>
    <lineage>
        <taxon>Bacteria</taxon>
        <taxon>Pseudomonadati</taxon>
        <taxon>Verrucomicrobiota</taxon>
        <taxon>Opitutia</taxon>
        <taxon>Opitutales</taxon>
        <taxon>Opitutaceae</taxon>
        <taxon>Actomonas</taxon>
    </lineage>
</organism>
<sequence>MTALPKTSLRSLFVLLLLSTLSAAPAAAAIRTAAPDTESYTLVARFGMLGVLDDEPADPLAALELRFPQQWHGIHPYVSLNLTDSRTWFAGAGLIYHLELSPNYRLTLGSGPFYYQHEPDRDLGLKLEFYSFAELTRELPRNQRLGLRIGHLSNAGLGRHNPGAETVSIVYSRPLGSLRSLWAGSASDAADRHAWRP</sequence>
<evidence type="ECO:0000313" key="2">
    <source>
        <dbReference type="EMBL" id="WRQ86294.1"/>
    </source>
</evidence>
<dbReference type="GO" id="GO:0016787">
    <property type="term" value="F:hydrolase activity"/>
    <property type="evidence" value="ECO:0007669"/>
    <property type="project" value="UniProtKB-KW"/>
</dbReference>
<dbReference type="RefSeq" id="WP_221031223.1">
    <property type="nucleotide sequence ID" value="NZ_CP139781.1"/>
</dbReference>
<accession>A0ABZ1C3N6</accession>
<name>A0ABZ1C3N6_9BACT</name>
<evidence type="ECO:0000256" key="1">
    <source>
        <dbReference type="SAM" id="SignalP"/>
    </source>
</evidence>
<protein>
    <submittedName>
        <fullName evidence="2">Acyloxyacyl hydrolase</fullName>
    </submittedName>
</protein>
<keyword evidence="1" id="KW-0732">Signal</keyword>
<proteinExistence type="predicted"/>
<feature type="signal peptide" evidence="1">
    <location>
        <begin position="1"/>
        <end position="28"/>
    </location>
</feature>
<feature type="chain" id="PRO_5046488505" evidence="1">
    <location>
        <begin position="29"/>
        <end position="197"/>
    </location>
</feature>
<keyword evidence="3" id="KW-1185">Reference proteome</keyword>
<evidence type="ECO:0000313" key="3">
    <source>
        <dbReference type="Proteomes" id="UP000738431"/>
    </source>
</evidence>
<dbReference type="Gene3D" id="2.40.160.20">
    <property type="match status" value="1"/>
</dbReference>
<dbReference type="InterPro" id="IPR018550">
    <property type="entry name" value="Lipid-A_deacylase-rel"/>
</dbReference>
<dbReference type="Pfam" id="PF09411">
    <property type="entry name" value="PagL"/>
    <property type="match status" value="1"/>
</dbReference>
<reference evidence="2 3" key="2">
    <citation type="submission" date="2023-12" db="EMBL/GenBank/DDBJ databases">
        <title>Description of an unclassified Opitutus bacterium of Verrucomicrobiota.</title>
        <authorList>
            <person name="Zhang D.-F."/>
        </authorList>
    </citation>
    <scope>NUCLEOTIDE SEQUENCE [LARGE SCALE GENOMIC DNA]</scope>
    <source>
        <strain evidence="2 3">WL0086</strain>
    </source>
</reference>
<reference evidence="2 3" key="1">
    <citation type="submission" date="2021-08" db="EMBL/GenBank/DDBJ databases">
        <authorList>
            <person name="Zhang D."/>
            <person name="Zhang A."/>
            <person name="Wang L."/>
        </authorList>
    </citation>
    <scope>NUCLEOTIDE SEQUENCE [LARGE SCALE GENOMIC DNA]</scope>
    <source>
        <strain evidence="2 3">WL0086</strain>
    </source>
</reference>
<keyword evidence="2" id="KW-0378">Hydrolase</keyword>
<dbReference type="Proteomes" id="UP000738431">
    <property type="component" value="Chromosome"/>
</dbReference>
<gene>
    <name evidence="2" type="ORF">K1X11_015875</name>
</gene>